<comment type="caution">
    <text evidence="8">The sequence shown here is derived from an EMBL/GenBank/DDBJ whole genome shotgun (WGS) entry which is preliminary data.</text>
</comment>
<dbReference type="PROSITE" id="PS50178">
    <property type="entry name" value="ZF_FYVE"/>
    <property type="match status" value="1"/>
</dbReference>
<name>A0A836HCE2_LEIEN</name>
<keyword evidence="3" id="KW-0862">Zinc</keyword>
<protein>
    <recommendedName>
        <fullName evidence="7">FYVE-type domain-containing protein</fullName>
    </recommendedName>
</protein>
<evidence type="ECO:0000256" key="5">
    <source>
        <dbReference type="SAM" id="Coils"/>
    </source>
</evidence>
<feature type="coiled-coil region" evidence="5">
    <location>
        <begin position="304"/>
        <end position="354"/>
    </location>
</feature>
<evidence type="ECO:0000256" key="4">
    <source>
        <dbReference type="PROSITE-ProRule" id="PRU00091"/>
    </source>
</evidence>
<accession>A0A836HCE2</accession>
<feature type="coiled-coil region" evidence="5">
    <location>
        <begin position="195"/>
        <end position="233"/>
    </location>
</feature>
<sequence length="870" mass="97399">MFRGTSGFQAIPRNQWPAPSSARKCARCGKLFGLFQAAENCQGCGSVCCLGCLAEHLVLPGQPGSQPVPVCTACSKAIKRRLEEAEMAVHRCHLLEEMLNEQATQAEKLRHDLREQQEENKLLMHEKENLKATIARMEIEAEVAAVKMATAAAATTVSAAAPAHSPAVAPSKADAEMRLNAGTSAQSVAAIEEALNKKKRQLDVREATLKDALKKVSADAAKIADQRAALQEQEKLMTAQLTARFTSLFEEERQRLEDTCADAVTDVQSKCMEWIAQGQDGALERRRRYEQAMEERQLRMAAELAEVRAERDALQGALEGQLAQPAELKESTSRVEAERRIEAQSTKRKESLEEAVVESAVRAAAVKKQSHATQTELDSTEHVCDEEQHACSDASAAHVGIQQNGQESIETLKRDMRAKEEAWEKAKAAAVAAAESTARLVERERLEQEVEKVRQTCRKELEEAAQRAAQERDCALDELRALHQREQEEWLTEMRRLKRSRRAKEPRQGSGDKAWREEKLALQKKCDELTTRLEERMSTARQLQQQLHDVKQELSDLQRSAREKENAATEERRKRAKAIASTLQRSASAILKEVQQGQQRILAEQAGALALLQENMQELVHANCAAADTKDAGRRDAAAWLPTELEGVRPEQEAALEQWGHVRESAADMAAKVMEESAQSGTLRSVIERQQPAVTELQHQQQRTLAELHAARASAAPLTGLLDAVAPSVDDTCYRALLRLEQRWVLQQTRIQSLYLVALYAVVEREWTLVIDTITSSLAAEAERQRCSRVRDATALENTTSTIKEVQRDLRLRMQGLLQRQADVEERERRVQKKKERVDEVCRSLYTLAQELRKKHLGAAENATVEEVMK</sequence>
<organism evidence="8 9">
    <name type="scientific">Leishmania enriettii</name>
    <dbReference type="NCBI Taxonomy" id="5663"/>
    <lineage>
        <taxon>Eukaryota</taxon>
        <taxon>Discoba</taxon>
        <taxon>Euglenozoa</taxon>
        <taxon>Kinetoplastea</taxon>
        <taxon>Metakinetoplastina</taxon>
        <taxon>Trypanosomatida</taxon>
        <taxon>Trypanosomatidae</taxon>
        <taxon>Leishmaniinae</taxon>
        <taxon>Leishmania</taxon>
    </lineage>
</organism>
<dbReference type="InterPro" id="IPR000306">
    <property type="entry name" value="Znf_FYVE"/>
</dbReference>
<dbReference type="OrthoDB" id="267838at2759"/>
<feature type="coiled-coil region" evidence="5">
    <location>
        <begin position="96"/>
        <end position="147"/>
    </location>
</feature>
<proteinExistence type="predicted"/>
<evidence type="ECO:0000313" key="9">
    <source>
        <dbReference type="Proteomes" id="UP000674179"/>
    </source>
</evidence>
<dbReference type="GO" id="GO:0008270">
    <property type="term" value="F:zinc ion binding"/>
    <property type="evidence" value="ECO:0007669"/>
    <property type="project" value="UniProtKB-KW"/>
</dbReference>
<feature type="domain" description="FYVE-type" evidence="7">
    <location>
        <begin position="19"/>
        <end position="79"/>
    </location>
</feature>
<evidence type="ECO:0000256" key="1">
    <source>
        <dbReference type="ARBA" id="ARBA00022723"/>
    </source>
</evidence>
<evidence type="ECO:0000256" key="3">
    <source>
        <dbReference type="ARBA" id="ARBA00022833"/>
    </source>
</evidence>
<feature type="coiled-coil region" evidence="5">
    <location>
        <begin position="409"/>
        <end position="485"/>
    </location>
</feature>
<gene>
    <name evidence="8" type="ORF">CUR178_08238</name>
</gene>
<dbReference type="AlphaFoldDB" id="A0A836HCE2"/>
<dbReference type="Gene3D" id="3.30.40.10">
    <property type="entry name" value="Zinc/RING finger domain, C3HC4 (zinc finger)"/>
    <property type="match status" value="1"/>
</dbReference>
<feature type="region of interest" description="Disordered" evidence="6">
    <location>
        <begin position="1"/>
        <end position="20"/>
    </location>
</feature>
<dbReference type="Pfam" id="PF01363">
    <property type="entry name" value="FYVE"/>
    <property type="match status" value="1"/>
</dbReference>
<dbReference type="KEGG" id="lenr:94175378"/>
<keyword evidence="5" id="KW-0175">Coiled coil</keyword>
<evidence type="ECO:0000313" key="8">
    <source>
        <dbReference type="EMBL" id="KAG5483572.1"/>
    </source>
</evidence>
<dbReference type="Proteomes" id="UP000674179">
    <property type="component" value="Chromosome 12"/>
</dbReference>
<dbReference type="SMART" id="SM00064">
    <property type="entry name" value="FYVE"/>
    <property type="match status" value="1"/>
</dbReference>
<evidence type="ECO:0000256" key="6">
    <source>
        <dbReference type="SAM" id="MobiDB-lite"/>
    </source>
</evidence>
<feature type="compositionally biased region" description="Basic and acidic residues" evidence="6">
    <location>
        <begin position="548"/>
        <end position="573"/>
    </location>
</feature>
<dbReference type="GeneID" id="94175378"/>
<dbReference type="RefSeq" id="XP_067694789.1">
    <property type="nucleotide sequence ID" value="XM_067839868.1"/>
</dbReference>
<keyword evidence="9" id="KW-1185">Reference proteome</keyword>
<keyword evidence="2 4" id="KW-0863">Zinc-finger</keyword>
<dbReference type="EMBL" id="JAFHKP010000012">
    <property type="protein sequence ID" value="KAG5483572.1"/>
    <property type="molecule type" value="Genomic_DNA"/>
</dbReference>
<evidence type="ECO:0000256" key="2">
    <source>
        <dbReference type="ARBA" id="ARBA00022771"/>
    </source>
</evidence>
<dbReference type="SUPFAM" id="SSF57903">
    <property type="entry name" value="FYVE/PHD zinc finger"/>
    <property type="match status" value="1"/>
</dbReference>
<feature type="region of interest" description="Disordered" evidence="6">
    <location>
        <begin position="545"/>
        <end position="573"/>
    </location>
</feature>
<evidence type="ECO:0000259" key="7">
    <source>
        <dbReference type="PROSITE" id="PS50178"/>
    </source>
</evidence>
<dbReference type="InterPro" id="IPR011011">
    <property type="entry name" value="Znf_FYVE_PHD"/>
</dbReference>
<keyword evidence="1" id="KW-0479">Metal-binding</keyword>
<dbReference type="InterPro" id="IPR017455">
    <property type="entry name" value="Znf_FYVE-rel"/>
</dbReference>
<reference evidence="8 9" key="1">
    <citation type="submission" date="2021-02" db="EMBL/GenBank/DDBJ databases">
        <title>Leishmania (Mundinia) enrietti genome sequencing and assembly.</title>
        <authorList>
            <person name="Almutairi H."/>
            <person name="Gatherer D."/>
        </authorList>
    </citation>
    <scope>NUCLEOTIDE SEQUENCE [LARGE SCALE GENOMIC DNA]</scope>
    <source>
        <strain evidence="8">CUR178</strain>
    </source>
</reference>
<dbReference type="InterPro" id="IPR013083">
    <property type="entry name" value="Znf_RING/FYVE/PHD"/>
</dbReference>